<organism evidence="1 2">
    <name type="scientific">Plakobranchus ocellatus</name>
    <dbReference type="NCBI Taxonomy" id="259542"/>
    <lineage>
        <taxon>Eukaryota</taxon>
        <taxon>Metazoa</taxon>
        <taxon>Spiralia</taxon>
        <taxon>Lophotrochozoa</taxon>
        <taxon>Mollusca</taxon>
        <taxon>Gastropoda</taxon>
        <taxon>Heterobranchia</taxon>
        <taxon>Euthyneura</taxon>
        <taxon>Panpulmonata</taxon>
        <taxon>Sacoglossa</taxon>
        <taxon>Placobranchoidea</taxon>
        <taxon>Plakobranchidae</taxon>
        <taxon>Plakobranchus</taxon>
    </lineage>
</organism>
<reference evidence="1 2" key="1">
    <citation type="journal article" date="2021" name="Elife">
        <title>Chloroplast acquisition without the gene transfer in kleptoplastic sea slugs, Plakobranchus ocellatus.</title>
        <authorList>
            <person name="Maeda T."/>
            <person name="Takahashi S."/>
            <person name="Yoshida T."/>
            <person name="Shimamura S."/>
            <person name="Takaki Y."/>
            <person name="Nagai Y."/>
            <person name="Toyoda A."/>
            <person name="Suzuki Y."/>
            <person name="Arimoto A."/>
            <person name="Ishii H."/>
            <person name="Satoh N."/>
            <person name="Nishiyama T."/>
            <person name="Hasebe M."/>
            <person name="Maruyama T."/>
            <person name="Minagawa J."/>
            <person name="Obokata J."/>
            <person name="Shigenobu S."/>
        </authorList>
    </citation>
    <scope>NUCLEOTIDE SEQUENCE [LARGE SCALE GENOMIC DNA]</scope>
</reference>
<sequence length="77" mass="8063">MHQTWLAPGTGGAPEDVSTSLGLGGSITLHGFYGGMTGALPAPSPCPSHQRQFGFGQLICPTKHVWKHSIFFGAKAQ</sequence>
<dbReference type="AlphaFoldDB" id="A0AAV4BTM9"/>
<gene>
    <name evidence="1" type="ORF">PoB_004865800</name>
</gene>
<keyword evidence="2" id="KW-1185">Reference proteome</keyword>
<protein>
    <submittedName>
        <fullName evidence="1">Uncharacterized protein</fullName>
    </submittedName>
</protein>
<proteinExistence type="predicted"/>
<dbReference type="Proteomes" id="UP000735302">
    <property type="component" value="Unassembled WGS sequence"/>
</dbReference>
<dbReference type="EMBL" id="BLXT01005342">
    <property type="protein sequence ID" value="GFO22153.1"/>
    <property type="molecule type" value="Genomic_DNA"/>
</dbReference>
<evidence type="ECO:0000313" key="2">
    <source>
        <dbReference type="Proteomes" id="UP000735302"/>
    </source>
</evidence>
<evidence type="ECO:0000313" key="1">
    <source>
        <dbReference type="EMBL" id="GFO22153.1"/>
    </source>
</evidence>
<accession>A0AAV4BTM9</accession>
<name>A0AAV4BTM9_9GAST</name>
<comment type="caution">
    <text evidence="1">The sequence shown here is derived from an EMBL/GenBank/DDBJ whole genome shotgun (WGS) entry which is preliminary data.</text>
</comment>